<evidence type="ECO:0000313" key="4">
    <source>
        <dbReference type="Proteomes" id="UP001549749"/>
    </source>
</evidence>
<dbReference type="InterPro" id="IPR011990">
    <property type="entry name" value="TPR-like_helical_dom_sf"/>
</dbReference>
<proteinExistence type="predicted"/>
<dbReference type="SMART" id="SM00028">
    <property type="entry name" value="TPR"/>
    <property type="match status" value="3"/>
</dbReference>
<organism evidence="3 4">
    <name type="scientific">Chitinophaga defluvii</name>
    <dbReference type="NCBI Taxonomy" id="3163343"/>
    <lineage>
        <taxon>Bacteria</taxon>
        <taxon>Pseudomonadati</taxon>
        <taxon>Bacteroidota</taxon>
        <taxon>Chitinophagia</taxon>
        <taxon>Chitinophagales</taxon>
        <taxon>Chitinophagaceae</taxon>
        <taxon>Chitinophaga</taxon>
    </lineage>
</organism>
<keyword evidence="2" id="KW-0732">Signal</keyword>
<dbReference type="InterPro" id="IPR019734">
    <property type="entry name" value="TPR_rpt"/>
</dbReference>
<dbReference type="PANTHER" id="PTHR12558">
    <property type="entry name" value="CELL DIVISION CYCLE 16,23,27"/>
    <property type="match status" value="1"/>
</dbReference>
<dbReference type="RefSeq" id="WP_354663968.1">
    <property type="nucleotide sequence ID" value="NZ_JBEXAC010000003.1"/>
</dbReference>
<comment type="caution">
    <text evidence="3">The sequence shown here is derived from an EMBL/GenBank/DDBJ whole genome shotgun (WGS) entry which is preliminary data.</text>
</comment>
<name>A0ABV2TEE6_9BACT</name>
<dbReference type="EMBL" id="JBEXAC010000003">
    <property type="protein sequence ID" value="MET7001399.1"/>
    <property type="molecule type" value="Genomic_DNA"/>
</dbReference>
<dbReference type="Pfam" id="PF13174">
    <property type="entry name" value="TPR_6"/>
    <property type="match status" value="2"/>
</dbReference>
<dbReference type="Pfam" id="PF13181">
    <property type="entry name" value="TPR_8"/>
    <property type="match status" value="1"/>
</dbReference>
<evidence type="ECO:0000313" key="3">
    <source>
        <dbReference type="EMBL" id="MET7001399.1"/>
    </source>
</evidence>
<feature type="chain" id="PRO_5045295822" evidence="2">
    <location>
        <begin position="29"/>
        <end position="987"/>
    </location>
</feature>
<reference evidence="3 4" key="1">
    <citation type="submission" date="2024-06" db="EMBL/GenBank/DDBJ databases">
        <title>Chitinophaga defluvii sp. nov., isolated from municipal sewage.</title>
        <authorList>
            <person name="Zhang L."/>
        </authorList>
    </citation>
    <scope>NUCLEOTIDE SEQUENCE [LARGE SCALE GENOMIC DNA]</scope>
    <source>
        <strain evidence="3 4">H8</strain>
    </source>
</reference>
<dbReference type="SUPFAM" id="SSF48452">
    <property type="entry name" value="TPR-like"/>
    <property type="match status" value="2"/>
</dbReference>
<dbReference type="PANTHER" id="PTHR12558:SF13">
    <property type="entry name" value="CELL DIVISION CYCLE PROTEIN 27 HOMOLOG"/>
    <property type="match status" value="1"/>
</dbReference>
<dbReference type="SUPFAM" id="SSF81901">
    <property type="entry name" value="HCP-like"/>
    <property type="match status" value="1"/>
</dbReference>
<evidence type="ECO:0000256" key="1">
    <source>
        <dbReference type="PROSITE-ProRule" id="PRU00339"/>
    </source>
</evidence>
<accession>A0ABV2TEE6</accession>
<gene>
    <name evidence="3" type="ORF">ABR189_28715</name>
</gene>
<dbReference type="Proteomes" id="UP001549749">
    <property type="component" value="Unassembled WGS sequence"/>
</dbReference>
<feature type="signal peptide" evidence="2">
    <location>
        <begin position="1"/>
        <end position="28"/>
    </location>
</feature>
<sequence>MNRYRSFYIHTIALSFLLLSIGLPAALAQNKTVKTKAPKQEDRRPPSEVMASKKLTLKRRLFQNMATRYNYYFNAKTKLDALVKDVGQQGQDNYAYLLPFYPFNLQNLGINKSELDSIVEKSSIAIQLHDPRGKWIDDCFLLMGRAYFYQGDYENANKTFQYINTTYAPRKKDESKAVIGSSQHDQLSIASREKRSGFFGRFKHKYVRNDAFLWRARTLLEQKEYDEVQALLNILETDPNFPARLEGELAEVIAYSRYKRGRFSEVNAPLQIAIEKSRDKTAKARMAFIAGQLYSQQHKPDSAIQMFREVISLKPDPMMDFQARLQISHLNTIAAGGSAEQSIAALQRMLKKDKFIRFRDVIYYTIADLSTPKDPAAAIGYLQKSLQEENSTVVQRTLSFKALADIYYKQRKYSEAKNYYDSAATVMGTEFADSAVVNVRKNVLSEVAEKAAIIHREDSLQRIAAMPEAARAALLDQMVAAYKKKATDKQIENTMRAANPFDNPTAGTAFAPKDDKGDWYFYNPESKASGYAEFKRRWGNRPLADNWRRSQNGAVPLPNNSLEPELTVDGAQAPTPETVPPDSITVELLASQLPLTPDKLAASRTKEMDAWYDLGKLYFDKLDHYELAIETYDSLLLKFPDHPRKAEVLYSLYVWHNKLKHTAKANEYKQMVMTQYPGSNFANIIQFGALKDVDADKKKAITADYNAAYNAFHAGDYAGALALKRQADSTYGLNFLQPRFDLLEAMILIKTDTANQGKAAIQQVIMKYQGDAAIRTQAQTLLEALNRKDSLVSYLSSLQLQARDTSQSHLDENVTMVYPWQRPKPQLADSVKTAPAATDTAQVVTNAPPPVAPPVPVKPVTPYKLNAANPHFVVLSFKRVAKALMDEGLEQFTRYNANKHPNEKIEVGTFVLSPGEIMLIFRLFPNEDKALDYFDEVRELAPTHIIPKIRPSDYTMFVISRDNFILLNSTKDLTGYEKFFNDNYIVE</sequence>
<evidence type="ECO:0000256" key="2">
    <source>
        <dbReference type="SAM" id="SignalP"/>
    </source>
</evidence>
<keyword evidence="4" id="KW-1185">Reference proteome</keyword>
<dbReference type="PROSITE" id="PS50005">
    <property type="entry name" value="TPR"/>
    <property type="match status" value="1"/>
</dbReference>
<feature type="repeat" description="TPR" evidence="1">
    <location>
        <begin position="284"/>
        <end position="317"/>
    </location>
</feature>
<protein>
    <submittedName>
        <fullName evidence="3">Tetratricopeptide repeat protein</fullName>
    </submittedName>
</protein>
<keyword evidence="1" id="KW-0802">TPR repeat</keyword>
<dbReference type="Gene3D" id="1.25.40.10">
    <property type="entry name" value="Tetratricopeptide repeat domain"/>
    <property type="match status" value="3"/>
</dbReference>